<accession>A0A0B7BSU6</accession>
<reference evidence="1" key="1">
    <citation type="submission" date="2014-12" db="EMBL/GenBank/DDBJ databases">
        <title>Insight into the proteome of Arion vulgaris.</title>
        <authorList>
            <person name="Aradska J."/>
            <person name="Bulat T."/>
            <person name="Smidak R."/>
            <person name="Sarate P."/>
            <person name="Gangsoo J."/>
            <person name="Sialana F."/>
            <person name="Bilban M."/>
            <person name="Lubec G."/>
        </authorList>
    </citation>
    <scope>NUCLEOTIDE SEQUENCE</scope>
    <source>
        <tissue evidence="1">Skin</tissue>
    </source>
</reference>
<protein>
    <submittedName>
        <fullName evidence="1">Uncharacterized protein</fullName>
    </submittedName>
</protein>
<dbReference type="EMBL" id="HACG01049188">
    <property type="protein sequence ID" value="CEK96053.1"/>
    <property type="molecule type" value="Transcribed_RNA"/>
</dbReference>
<dbReference type="AlphaFoldDB" id="A0A0B7BSU6"/>
<gene>
    <name evidence="1" type="primary">ORF210161</name>
</gene>
<feature type="non-terminal residue" evidence="1">
    <location>
        <position position="1"/>
    </location>
</feature>
<proteinExistence type="predicted"/>
<sequence>SCLHISLYRIQCLPISIFSDQIFIEEALGNLTIFHSRAVSQPQETSLLEENLLGGNFYSVKYSFVCCMDIP</sequence>
<name>A0A0B7BSU6_9EUPU</name>
<organism evidence="1">
    <name type="scientific">Arion vulgaris</name>
    <dbReference type="NCBI Taxonomy" id="1028688"/>
    <lineage>
        <taxon>Eukaryota</taxon>
        <taxon>Metazoa</taxon>
        <taxon>Spiralia</taxon>
        <taxon>Lophotrochozoa</taxon>
        <taxon>Mollusca</taxon>
        <taxon>Gastropoda</taxon>
        <taxon>Heterobranchia</taxon>
        <taxon>Euthyneura</taxon>
        <taxon>Panpulmonata</taxon>
        <taxon>Eupulmonata</taxon>
        <taxon>Stylommatophora</taxon>
        <taxon>Helicina</taxon>
        <taxon>Arionoidea</taxon>
        <taxon>Arionidae</taxon>
        <taxon>Arion</taxon>
    </lineage>
</organism>
<evidence type="ECO:0000313" key="1">
    <source>
        <dbReference type="EMBL" id="CEK96053.1"/>
    </source>
</evidence>